<gene>
    <name evidence="9" type="ORF">ET989_03360</name>
</gene>
<comment type="similarity">
    <text evidence="7">Belongs to the binding-protein-dependent transport system permease family.</text>
</comment>
<keyword evidence="10" id="KW-1185">Reference proteome</keyword>
<protein>
    <submittedName>
        <fullName evidence="9">ABC transporter permease subunit</fullName>
    </submittedName>
</protein>
<comment type="subcellular location">
    <subcellularLocation>
        <location evidence="1 7">Cell membrane</location>
        <topology evidence="1 7">Multi-pass membrane protein</topology>
    </subcellularLocation>
</comment>
<sequence length="508" mass="56167">MARFIARRLGLALGTLFILSFLMYGLLEFALDPLQDLRENPAPNRAELIANRVRLLNLDVPWYQRYFLWLGHFVQGDFGIAWRTMQPVSQLIRGAIATSVQLVLAATIISILLGVTIGLVSALRQYTTFDYVITFVSFLLYSLPIFWVAVLLKQFLAIGANDYLQNPTINWPLVVTLSLISALFWTGALGGRRDKKIKVFLGALIVTFAVLVLTLATGWVENPTIGVVGVGVLSIAFAFGVTAIFAGLNNKRALYSALTTALLGTIIWWPLQWLWAYWEMSWPWMFGLLAVSLAVAALIGLLFGGPDRQISIRGAMIVALFTGVLIFADRVLQTWVPYNNAPQIRGRPLATIGAATPGLSADFWMRQLDMATHLMLPTLALVMISFATYVRYQRGAMLEVLNQDYIRTARSKGLSERVVIVRHALRNALMPLASIVPVDFITLIGGAVITETIFGWAGMGRMFLTSLGGQEVDPVMFYIMLTGGLAMIANLVADFLYAVIDPRIRVNA</sequence>
<feature type="domain" description="ABC transmembrane type-1" evidence="8">
    <location>
        <begin position="96"/>
        <end position="497"/>
    </location>
</feature>
<evidence type="ECO:0000313" key="10">
    <source>
        <dbReference type="Proteomes" id="UP000292373"/>
    </source>
</evidence>
<feature type="transmembrane region" description="Helical" evidence="7">
    <location>
        <begin position="225"/>
        <end position="246"/>
    </location>
</feature>
<dbReference type="PANTHER" id="PTHR43163">
    <property type="entry name" value="DIPEPTIDE TRANSPORT SYSTEM PERMEASE PROTEIN DPPB-RELATED"/>
    <property type="match status" value="1"/>
</dbReference>
<name>A0A4Q9KG02_9ACTN</name>
<keyword evidence="3" id="KW-1003">Cell membrane</keyword>
<feature type="transmembrane region" description="Helical" evidence="7">
    <location>
        <begin position="9"/>
        <end position="27"/>
    </location>
</feature>
<evidence type="ECO:0000256" key="5">
    <source>
        <dbReference type="ARBA" id="ARBA00022989"/>
    </source>
</evidence>
<evidence type="ECO:0000256" key="2">
    <source>
        <dbReference type="ARBA" id="ARBA00022448"/>
    </source>
</evidence>
<evidence type="ECO:0000256" key="7">
    <source>
        <dbReference type="RuleBase" id="RU363032"/>
    </source>
</evidence>
<dbReference type="EMBL" id="SDMQ01000002">
    <property type="protein sequence ID" value="TBT87358.1"/>
    <property type="molecule type" value="Genomic_DNA"/>
</dbReference>
<evidence type="ECO:0000256" key="3">
    <source>
        <dbReference type="ARBA" id="ARBA00022475"/>
    </source>
</evidence>
<feature type="transmembrane region" description="Helical" evidence="7">
    <location>
        <begin position="310"/>
        <end position="328"/>
    </location>
</feature>
<evidence type="ECO:0000256" key="1">
    <source>
        <dbReference type="ARBA" id="ARBA00004651"/>
    </source>
</evidence>
<keyword evidence="4 7" id="KW-0812">Transmembrane</keyword>
<feature type="transmembrane region" description="Helical" evidence="7">
    <location>
        <begin position="477"/>
        <end position="500"/>
    </location>
</feature>
<dbReference type="RefSeq" id="WP_131167144.1">
    <property type="nucleotide sequence ID" value="NZ_SDMQ01000002.1"/>
</dbReference>
<feature type="transmembrane region" description="Helical" evidence="7">
    <location>
        <begin position="95"/>
        <end position="119"/>
    </location>
</feature>
<feature type="transmembrane region" description="Helical" evidence="7">
    <location>
        <begin position="199"/>
        <end position="219"/>
    </location>
</feature>
<keyword evidence="5 7" id="KW-1133">Transmembrane helix</keyword>
<feature type="transmembrane region" description="Helical" evidence="7">
    <location>
        <begin position="169"/>
        <end position="187"/>
    </location>
</feature>
<keyword evidence="2 7" id="KW-0813">Transport</keyword>
<dbReference type="AlphaFoldDB" id="A0A4Q9KG02"/>
<dbReference type="PROSITE" id="PS50928">
    <property type="entry name" value="ABC_TM1"/>
    <property type="match status" value="1"/>
</dbReference>
<reference evidence="9 10" key="1">
    <citation type="submission" date="2019-01" db="EMBL/GenBank/DDBJ databases">
        <title>Lactibacter flavus gen. nov., sp. nov., a novel bacterium of the family Propionibacteriaceae isolated from raw milk and dairy products.</title>
        <authorList>
            <person name="Huptas C."/>
            <person name="Wenning M."/>
            <person name="Breitenwieser F."/>
            <person name="Doll E."/>
            <person name="Von Neubeck M."/>
            <person name="Busse H.-J."/>
            <person name="Scherer S."/>
        </authorList>
    </citation>
    <scope>NUCLEOTIDE SEQUENCE [LARGE SCALE GENOMIC DNA]</scope>
    <source>
        <strain evidence="9 10">KCTC 33808</strain>
    </source>
</reference>
<feature type="transmembrane region" description="Helical" evidence="7">
    <location>
        <begin position="131"/>
        <end position="149"/>
    </location>
</feature>
<evidence type="ECO:0000313" key="9">
    <source>
        <dbReference type="EMBL" id="TBT87358.1"/>
    </source>
</evidence>
<comment type="caution">
    <text evidence="9">The sequence shown here is derived from an EMBL/GenBank/DDBJ whole genome shotgun (WGS) entry which is preliminary data.</text>
</comment>
<evidence type="ECO:0000259" key="8">
    <source>
        <dbReference type="PROSITE" id="PS50928"/>
    </source>
</evidence>
<dbReference type="InterPro" id="IPR000515">
    <property type="entry name" value="MetI-like"/>
</dbReference>
<evidence type="ECO:0000256" key="6">
    <source>
        <dbReference type="ARBA" id="ARBA00023136"/>
    </source>
</evidence>
<feature type="transmembrane region" description="Helical" evidence="7">
    <location>
        <begin position="253"/>
        <end position="271"/>
    </location>
</feature>
<feature type="transmembrane region" description="Helical" evidence="7">
    <location>
        <begin position="283"/>
        <end position="303"/>
    </location>
</feature>
<proteinExistence type="inferred from homology"/>
<dbReference type="Pfam" id="PF00528">
    <property type="entry name" value="BPD_transp_1"/>
    <property type="match status" value="1"/>
</dbReference>
<dbReference type="Proteomes" id="UP000292373">
    <property type="component" value="Unassembled WGS sequence"/>
</dbReference>
<dbReference type="OrthoDB" id="147688at2"/>
<dbReference type="GO" id="GO:0055085">
    <property type="term" value="P:transmembrane transport"/>
    <property type="evidence" value="ECO:0007669"/>
    <property type="project" value="InterPro"/>
</dbReference>
<feature type="transmembrane region" description="Helical" evidence="7">
    <location>
        <begin position="432"/>
        <end position="457"/>
    </location>
</feature>
<accession>A0A4Q9KG02</accession>
<keyword evidence="6 7" id="KW-0472">Membrane</keyword>
<organism evidence="9 10">
    <name type="scientific">Propioniciclava sinopodophylli</name>
    <dbReference type="NCBI Taxonomy" id="1837344"/>
    <lineage>
        <taxon>Bacteria</taxon>
        <taxon>Bacillati</taxon>
        <taxon>Actinomycetota</taxon>
        <taxon>Actinomycetes</taxon>
        <taxon>Propionibacteriales</taxon>
        <taxon>Propionibacteriaceae</taxon>
        <taxon>Propioniciclava</taxon>
    </lineage>
</organism>
<evidence type="ECO:0000256" key="4">
    <source>
        <dbReference type="ARBA" id="ARBA00022692"/>
    </source>
</evidence>
<feature type="transmembrane region" description="Helical" evidence="7">
    <location>
        <begin position="370"/>
        <end position="390"/>
    </location>
</feature>
<dbReference type="CDD" id="cd06261">
    <property type="entry name" value="TM_PBP2"/>
    <property type="match status" value="1"/>
</dbReference>
<dbReference type="GO" id="GO:0005886">
    <property type="term" value="C:plasma membrane"/>
    <property type="evidence" value="ECO:0007669"/>
    <property type="project" value="UniProtKB-SubCell"/>
</dbReference>
<dbReference type="PANTHER" id="PTHR43163:SF6">
    <property type="entry name" value="DIPEPTIDE TRANSPORT SYSTEM PERMEASE PROTEIN DPPB-RELATED"/>
    <property type="match status" value="1"/>
</dbReference>